<proteinExistence type="predicted"/>
<dbReference type="Proteomes" id="UP001143856">
    <property type="component" value="Unassembled WGS sequence"/>
</dbReference>
<name>A0ACC1PIV9_9PEZI</name>
<organism evidence="1 2">
    <name type="scientific">Xylaria curta</name>
    <dbReference type="NCBI Taxonomy" id="42375"/>
    <lineage>
        <taxon>Eukaryota</taxon>
        <taxon>Fungi</taxon>
        <taxon>Dikarya</taxon>
        <taxon>Ascomycota</taxon>
        <taxon>Pezizomycotina</taxon>
        <taxon>Sordariomycetes</taxon>
        <taxon>Xylariomycetidae</taxon>
        <taxon>Xylariales</taxon>
        <taxon>Xylariaceae</taxon>
        <taxon>Xylaria</taxon>
    </lineage>
</organism>
<comment type="caution">
    <text evidence="1">The sequence shown here is derived from an EMBL/GenBank/DDBJ whole genome shotgun (WGS) entry which is preliminary data.</text>
</comment>
<gene>
    <name evidence="1" type="ORF">NUW58_g1955</name>
</gene>
<dbReference type="EMBL" id="JAPDGR010000233">
    <property type="protein sequence ID" value="KAJ2993079.1"/>
    <property type="molecule type" value="Genomic_DNA"/>
</dbReference>
<reference evidence="1" key="1">
    <citation type="submission" date="2022-10" db="EMBL/GenBank/DDBJ databases">
        <title>Genome Sequence of Xylaria curta.</title>
        <authorList>
            <person name="Buettner E."/>
        </authorList>
    </citation>
    <scope>NUCLEOTIDE SEQUENCE</scope>
    <source>
        <strain evidence="1">Babe10</strain>
    </source>
</reference>
<evidence type="ECO:0000313" key="1">
    <source>
        <dbReference type="EMBL" id="KAJ2993079.1"/>
    </source>
</evidence>
<keyword evidence="2" id="KW-1185">Reference proteome</keyword>
<protein>
    <submittedName>
        <fullName evidence="1">Uncharacterized protein</fullName>
    </submittedName>
</protein>
<accession>A0ACC1PIV9</accession>
<sequence length="401" mass="44078">MPNFLRSQTFPYAGSSTGPYRGLMARKYPCWDAQGPARDLFTGEIAGKIKACLEQCLPESNSFVGFSLFMVGKLPEKTKPTIMIVSDDKSCRKAAFQIVKSKNMLTAYPGFELGHCSVAAEFEDLRQLGSGTTSSPSSVESNDFDGDLPSLDDLFEPGAEVRSLLSAEVCAFEPLNYKEPTRLYFHMSQKSHSHTSAAATCGGLIIFEQRPYALTMAHAIDPIRRAIVSPEPHSDPSSQSDDFEITGMDDWDEGDEEDTKTLTAITSPGSKTPSELSDSEESLLRPYDSHLSSEIDIRTQTATGPSVIYEEDYIDDRDDAEDEIFELEVCERIGSVVSVDEVLDIAVIKVTQNGPNSSVSNFINGHLLIELLTTDSPTKTSITIKTTHHAEIRGQRSEMPF</sequence>
<evidence type="ECO:0000313" key="2">
    <source>
        <dbReference type="Proteomes" id="UP001143856"/>
    </source>
</evidence>